<evidence type="ECO:0000256" key="1">
    <source>
        <dbReference type="ARBA" id="ARBA00009986"/>
    </source>
</evidence>
<dbReference type="InterPro" id="IPR016161">
    <property type="entry name" value="Ald_DH/histidinol_DH"/>
</dbReference>
<proteinExistence type="inferred from homology"/>
<evidence type="ECO:0000313" key="6">
    <source>
        <dbReference type="EMBL" id="SFT08170.1"/>
    </source>
</evidence>
<organism evidence="6 7">
    <name type="scientific">Sphingobacterium wenxiniae</name>
    <dbReference type="NCBI Taxonomy" id="683125"/>
    <lineage>
        <taxon>Bacteria</taxon>
        <taxon>Pseudomonadati</taxon>
        <taxon>Bacteroidota</taxon>
        <taxon>Sphingobacteriia</taxon>
        <taxon>Sphingobacteriales</taxon>
        <taxon>Sphingobacteriaceae</taxon>
        <taxon>Sphingobacterium</taxon>
    </lineage>
</organism>
<evidence type="ECO:0000256" key="3">
    <source>
        <dbReference type="PROSITE-ProRule" id="PRU10007"/>
    </source>
</evidence>
<dbReference type="SUPFAM" id="SSF53720">
    <property type="entry name" value="ALDH-like"/>
    <property type="match status" value="1"/>
</dbReference>
<evidence type="ECO:0000259" key="5">
    <source>
        <dbReference type="Pfam" id="PF00171"/>
    </source>
</evidence>
<gene>
    <name evidence="6" type="ORF">SAMN05660206_11141</name>
</gene>
<comment type="similarity">
    <text evidence="1 4">Belongs to the aldehyde dehydrogenase family.</text>
</comment>
<feature type="active site" evidence="3">
    <location>
        <position position="237"/>
    </location>
</feature>
<dbReference type="STRING" id="683125.SAMN05660206_11141"/>
<dbReference type="PROSITE" id="PS00687">
    <property type="entry name" value="ALDEHYDE_DEHYDR_GLU"/>
    <property type="match status" value="1"/>
</dbReference>
<dbReference type="InterPro" id="IPR016160">
    <property type="entry name" value="Ald_DH_CS_CYS"/>
</dbReference>
<dbReference type="EMBL" id="FOZZ01000011">
    <property type="protein sequence ID" value="SFT08170.1"/>
    <property type="molecule type" value="Genomic_DNA"/>
</dbReference>
<feature type="domain" description="Aldehyde dehydrogenase" evidence="5">
    <location>
        <begin position="7"/>
        <end position="460"/>
    </location>
</feature>
<evidence type="ECO:0000313" key="7">
    <source>
        <dbReference type="Proteomes" id="UP000198785"/>
    </source>
</evidence>
<dbReference type="InterPro" id="IPR016163">
    <property type="entry name" value="Ald_DH_C"/>
</dbReference>
<dbReference type="AlphaFoldDB" id="A0A1I6V374"/>
<dbReference type="GO" id="GO:0016620">
    <property type="term" value="F:oxidoreductase activity, acting on the aldehyde or oxo group of donors, NAD or NADP as acceptor"/>
    <property type="evidence" value="ECO:0007669"/>
    <property type="project" value="InterPro"/>
</dbReference>
<dbReference type="Gene3D" id="3.40.309.10">
    <property type="entry name" value="Aldehyde Dehydrogenase, Chain A, domain 2"/>
    <property type="match status" value="1"/>
</dbReference>
<accession>A0A1I6V374</accession>
<name>A0A1I6V374_9SPHI</name>
<dbReference type="InterPro" id="IPR029510">
    <property type="entry name" value="Ald_DH_CS_GLU"/>
</dbReference>
<dbReference type="FunFam" id="3.40.309.10:FF:000009">
    <property type="entry name" value="Aldehyde dehydrogenase A"/>
    <property type="match status" value="1"/>
</dbReference>
<sequence length="466" mass="51412">MLLYTMQDNSTLVIKNPANDEIIATLPKETEAGLQTILQNLRQGQKNWSQRTVQDRLDCIVKFGELILENKQELAAILTQETGKPITQSLNEIQGAQNRIVHLQANAIQWLSEESLVETGPTLEKIVYEPLGVIANISAWNFPYNVGFNVFLYALVAGNAVLYKPSEYAALTGLQFEKYLHEAGIPTDVFRCVIGDGRLGQQILEAPMDGYFFTGSYATGLHIAKAVAHKLVPLQLELGGKDALYVSDDVVDVKQAAISAAEGAFYNNGQSCCAVERIYVSDKIYEQFVADFVTEVKSYVVGDPTDIKTFIGPLTRQPQTALLNEQVADALDKGAQLKLGGKEIAGQGNFYYPTVLIECDNRMKVMQEESFGPIIGIQKVSSDEEAIACMQDTEYGLTAAVFSANEQRAMRILKEMNTGTVYWNCCDRVSPNVPWSGRKKSGLGATLSIQGIRAFVQPKAYHLRKL</sequence>
<dbReference type="PROSITE" id="PS00070">
    <property type="entry name" value="ALDEHYDE_DEHYDR_CYS"/>
    <property type="match status" value="1"/>
</dbReference>
<dbReference type="PANTHER" id="PTHR11699">
    <property type="entry name" value="ALDEHYDE DEHYDROGENASE-RELATED"/>
    <property type="match status" value="1"/>
</dbReference>
<reference evidence="6 7" key="1">
    <citation type="submission" date="2016-10" db="EMBL/GenBank/DDBJ databases">
        <authorList>
            <person name="de Groot N.N."/>
        </authorList>
    </citation>
    <scope>NUCLEOTIDE SEQUENCE [LARGE SCALE GENOMIC DNA]</scope>
    <source>
        <strain evidence="6 7">DSM 22789</strain>
    </source>
</reference>
<evidence type="ECO:0000256" key="4">
    <source>
        <dbReference type="RuleBase" id="RU003345"/>
    </source>
</evidence>
<evidence type="ECO:0000256" key="2">
    <source>
        <dbReference type="ARBA" id="ARBA00023002"/>
    </source>
</evidence>
<dbReference type="InterPro" id="IPR016162">
    <property type="entry name" value="Ald_DH_N"/>
</dbReference>
<keyword evidence="2 4" id="KW-0560">Oxidoreductase</keyword>
<protein>
    <submittedName>
        <fullName evidence="6">Acyl-CoA reductase</fullName>
    </submittedName>
</protein>
<keyword evidence="7" id="KW-1185">Reference proteome</keyword>
<dbReference type="Pfam" id="PF00171">
    <property type="entry name" value="Aldedh"/>
    <property type="match status" value="1"/>
</dbReference>
<dbReference type="Gene3D" id="3.40.605.10">
    <property type="entry name" value="Aldehyde Dehydrogenase, Chain A, domain 1"/>
    <property type="match status" value="1"/>
</dbReference>
<dbReference type="InterPro" id="IPR015590">
    <property type="entry name" value="Aldehyde_DH_dom"/>
</dbReference>
<dbReference type="Proteomes" id="UP000198785">
    <property type="component" value="Unassembled WGS sequence"/>
</dbReference>